<dbReference type="AlphaFoldDB" id="A0A9W4NXP2"/>
<accession>A0A9W4NXP2</accession>
<sequence length="692" mass="78868">MAFNLHTLKESASLASPQKMPARYSRGFYLFLLAILTLFIFGNVLSQRQEYLQIIYPGSEPNLELSRSSVIRPTNPRFKGSLNVQPQDDQAPFAHEPVGLGTLRDVREDKFYRGGILTLAGGNDKNLPISPVIYDPYPEYNGDEWRKKHLGSFHACHGPRGKPLSRTSAQDMISIYPGVPAGFPPPLLGSYQETGVDAYVCTDRSSRLGAYGYEGNPAFSAVHWNDTNWGTLQSQCAEKNAGRYTHRPNQPYPLGAALPIRPVSAQNSRRDESNSAPRDLRQQVKSAVVLRAWHDMEWTENLKQYVRSLIMELSLHSGGEYEVFILCHVKDQNIPVYSNDEAYMQNLKSRYIPREFLDMSVLFNEKTLTSWYPKVEDHSTNHQYWQPVQVFSQLFPGFDYYWQLEMDSRFTGHSYQFLESAVEFAKTQPRKFLWERNAYFYIPGAHGTWRDFKKTVETSLKGRGSVWGPQGISKITPVGPKPPVSDPKDDKYEWGVGEEADLITFLPIFDPINTGWLFTKKMWGVPEDAPRRASPVAMGRISKTLIQKMHDAQTQQGLGLVSEMTAPSLALWHGLKAVHVPHPVFVDGKWTAKELGRILNPGEPENINGGSDSIWNWDHRWDHIMFRLSYMFTTQTAEDFYRRWLGYPTDPNQFTDGSFREDLYGPLCFPSMLLHTVKNTAFKKGRGMAVPV</sequence>
<name>A0A9W4NXP2_9EURO</name>
<dbReference type="InterPro" id="IPR021822">
    <property type="entry name" value="DUF3405"/>
</dbReference>
<proteinExistence type="predicted"/>
<dbReference type="PANTHER" id="PTHR36205:SF4">
    <property type="match status" value="1"/>
</dbReference>
<dbReference type="Proteomes" id="UP001152649">
    <property type="component" value="Unassembled WGS sequence"/>
</dbReference>
<evidence type="ECO:0000313" key="2">
    <source>
        <dbReference type="Proteomes" id="UP001152649"/>
    </source>
</evidence>
<reference evidence="1" key="1">
    <citation type="submission" date="2021-07" db="EMBL/GenBank/DDBJ databases">
        <authorList>
            <person name="Branca A.L. A."/>
        </authorList>
    </citation>
    <scope>NUCLEOTIDE SEQUENCE</scope>
</reference>
<gene>
    <name evidence="1" type="ORF">PSALAMII_LOCUS10687</name>
</gene>
<comment type="caution">
    <text evidence="1">The sequence shown here is derived from an EMBL/GenBank/DDBJ whole genome shotgun (WGS) entry which is preliminary data.</text>
</comment>
<organism evidence="1 2">
    <name type="scientific">Penicillium salamii</name>
    <dbReference type="NCBI Taxonomy" id="1612424"/>
    <lineage>
        <taxon>Eukaryota</taxon>
        <taxon>Fungi</taxon>
        <taxon>Dikarya</taxon>
        <taxon>Ascomycota</taxon>
        <taxon>Pezizomycotina</taxon>
        <taxon>Eurotiomycetes</taxon>
        <taxon>Eurotiomycetidae</taxon>
        <taxon>Eurotiales</taxon>
        <taxon>Aspergillaceae</taxon>
        <taxon>Penicillium</taxon>
    </lineage>
</organism>
<keyword evidence="2" id="KW-1185">Reference proteome</keyword>
<dbReference type="EMBL" id="CAJVPG010000455">
    <property type="protein sequence ID" value="CAG8427930.1"/>
    <property type="molecule type" value="Genomic_DNA"/>
</dbReference>
<dbReference type="OrthoDB" id="3353407at2759"/>
<dbReference type="Pfam" id="PF11885">
    <property type="entry name" value="DUF3405"/>
    <property type="match status" value="1"/>
</dbReference>
<dbReference type="PANTHER" id="PTHR36205">
    <property type="entry name" value="CHROMOSOME 19, WHOLE GENOME SHOTGUN SEQUENCE"/>
    <property type="match status" value="1"/>
</dbReference>
<evidence type="ECO:0000313" key="1">
    <source>
        <dbReference type="EMBL" id="CAG8427930.1"/>
    </source>
</evidence>
<protein>
    <submittedName>
        <fullName evidence="1">Uncharacterized protein</fullName>
    </submittedName>
</protein>